<dbReference type="PANTHER" id="PTHR16019:SF5">
    <property type="entry name" value="BSD DOMAIN-CONTAINING PROTEIN 1"/>
    <property type="match status" value="1"/>
</dbReference>
<name>A0A2M3Z0B1_9DIPT</name>
<evidence type="ECO:0000259" key="3">
    <source>
        <dbReference type="PROSITE" id="PS50858"/>
    </source>
</evidence>
<evidence type="ECO:0000313" key="4">
    <source>
        <dbReference type="EMBL" id="MBW21972.1"/>
    </source>
</evidence>
<feature type="compositionally biased region" description="Low complexity" evidence="2">
    <location>
        <begin position="436"/>
        <end position="448"/>
    </location>
</feature>
<dbReference type="InterPro" id="IPR005607">
    <property type="entry name" value="BSD_dom"/>
</dbReference>
<dbReference type="AlphaFoldDB" id="A0A2M3Z0B1"/>
<dbReference type="PROSITE" id="PS50858">
    <property type="entry name" value="BSD"/>
    <property type="match status" value="1"/>
</dbReference>
<keyword evidence="1" id="KW-0175">Coiled coil</keyword>
<dbReference type="GO" id="GO:0005737">
    <property type="term" value="C:cytoplasm"/>
    <property type="evidence" value="ECO:0007669"/>
    <property type="project" value="TreeGrafter"/>
</dbReference>
<feature type="domain" description="BSD" evidence="3">
    <location>
        <begin position="188"/>
        <end position="223"/>
    </location>
</feature>
<dbReference type="Gene3D" id="1.10.3970.10">
    <property type="entry name" value="BSD domain"/>
    <property type="match status" value="1"/>
</dbReference>
<dbReference type="PANTHER" id="PTHR16019">
    <property type="entry name" value="SYNAPSE-ASSOCIATED PROTEIN"/>
    <property type="match status" value="1"/>
</dbReference>
<feature type="compositionally biased region" description="Basic and acidic residues" evidence="2">
    <location>
        <begin position="363"/>
        <end position="373"/>
    </location>
</feature>
<dbReference type="EMBL" id="GGFM01001221">
    <property type="protein sequence ID" value="MBW21972.1"/>
    <property type="molecule type" value="Transcribed_RNA"/>
</dbReference>
<accession>A0A2M3Z0B1</accession>
<feature type="region of interest" description="Disordered" evidence="2">
    <location>
        <begin position="255"/>
        <end position="276"/>
    </location>
</feature>
<feature type="coiled-coil region" evidence="1">
    <location>
        <begin position="292"/>
        <end position="319"/>
    </location>
</feature>
<evidence type="ECO:0000256" key="2">
    <source>
        <dbReference type="SAM" id="MobiDB-lite"/>
    </source>
</evidence>
<feature type="compositionally biased region" description="Basic and acidic residues" evidence="2">
    <location>
        <begin position="449"/>
        <end position="467"/>
    </location>
</feature>
<sequence>MADDGKSVTEAGSGEGATASPKKSAASPASPTGSTTSGGSSSWWGSWIDTARTKSASVLEAVKNDLTELSTVVKSEATSASEALGRTLHLGEPDSTVGAMKKSFSSFLGQVTEALVPSLEDDEETEAVLITADGTVTLTGFHKHLAELQAREDTYVEEPADELREKYKRWMEVVEQEQFTEPRLSKHLASSTILNEKYVALVPSRVAHMEFWKRYLFKKALLEDAIANAEIAERKAKAAAASAETVAPNKTIVQTDQPRRAIEEVEEETTPEEPSYPIADDLAWAEVPEFDATNIELSEEEQARLLEEYEQEIREREKTLTGSGIGKLELVDESLLVQSDIEGTPQRTKPTKAPASGSNKQQSKKDTNAKEQQQRASGQKSNNQQQQHHQQHNKASTQKQPGNKASAAQGVTAGSGKTVNKNALPANSKKGGGGSQPAQQSPATQASAAKKDGALKIDKNHFTKEAEASSSNSDESWEKEFEME</sequence>
<reference evidence="4" key="1">
    <citation type="submission" date="2018-01" db="EMBL/GenBank/DDBJ databases">
        <title>An insight into the sialome of Amazonian anophelines.</title>
        <authorList>
            <person name="Ribeiro J.M."/>
            <person name="Scarpassa V."/>
            <person name="Calvo E."/>
        </authorList>
    </citation>
    <scope>NUCLEOTIDE SEQUENCE</scope>
    <source>
        <tissue evidence="4">Salivary glands</tissue>
    </source>
</reference>
<proteinExistence type="predicted"/>
<dbReference type="InterPro" id="IPR035925">
    <property type="entry name" value="BSD_dom_sf"/>
</dbReference>
<feature type="compositionally biased region" description="Low complexity" evidence="2">
    <location>
        <begin position="16"/>
        <end position="43"/>
    </location>
</feature>
<dbReference type="SUPFAM" id="SSF140383">
    <property type="entry name" value="BSD domain-like"/>
    <property type="match status" value="1"/>
</dbReference>
<protein>
    <recommendedName>
        <fullName evidence="3">BSD domain-containing protein</fullName>
    </recommendedName>
</protein>
<feature type="region of interest" description="Disordered" evidence="2">
    <location>
        <begin position="339"/>
        <end position="484"/>
    </location>
</feature>
<dbReference type="InterPro" id="IPR051494">
    <property type="entry name" value="BSD_domain-containing"/>
</dbReference>
<evidence type="ECO:0000256" key="1">
    <source>
        <dbReference type="SAM" id="Coils"/>
    </source>
</evidence>
<organism evidence="4">
    <name type="scientific">Anopheles braziliensis</name>
    <dbReference type="NCBI Taxonomy" id="58242"/>
    <lineage>
        <taxon>Eukaryota</taxon>
        <taxon>Metazoa</taxon>
        <taxon>Ecdysozoa</taxon>
        <taxon>Arthropoda</taxon>
        <taxon>Hexapoda</taxon>
        <taxon>Insecta</taxon>
        <taxon>Pterygota</taxon>
        <taxon>Neoptera</taxon>
        <taxon>Endopterygota</taxon>
        <taxon>Diptera</taxon>
        <taxon>Nematocera</taxon>
        <taxon>Culicoidea</taxon>
        <taxon>Culicidae</taxon>
        <taxon>Anophelinae</taxon>
        <taxon>Anopheles</taxon>
    </lineage>
</organism>
<feature type="region of interest" description="Disordered" evidence="2">
    <location>
        <begin position="1"/>
        <end position="43"/>
    </location>
</feature>
<feature type="compositionally biased region" description="Polar residues" evidence="2">
    <location>
        <begin position="394"/>
        <end position="403"/>
    </location>
</feature>